<dbReference type="InterPro" id="IPR036910">
    <property type="entry name" value="HMG_box_dom_sf"/>
</dbReference>
<feature type="region of interest" description="Disordered" evidence="6">
    <location>
        <begin position="52"/>
        <end position="83"/>
    </location>
</feature>
<evidence type="ECO:0000256" key="1">
    <source>
        <dbReference type="ARBA" id="ARBA00004123"/>
    </source>
</evidence>
<dbReference type="AlphaFoldDB" id="A0AAW2GF27"/>
<dbReference type="Pfam" id="PF00505">
    <property type="entry name" value="HMG_box"/>
    <property type="match status" value="1"/>
</dbReference>
<accession>A0AAW2GF27</accession>
<evidence type="ECO:0000256" key="4">
    <source>
        <dbReference type="ARBA" id="ARBA00023242"/>
    </source>
</evidence>
<evidence type="ECO:0000256" key="6">
    <source>
        <dbReference type="SAM" id="MobiDB-lite"/>
    </source>
</evidence>
<dbReference type="PANTHER" id="PTHR48112:SF32">
    <property type="entry name" value="HIGH MOBILITY GROUP PROTEIN B3"/>
    <property type="match status" value="1"/>
</dbReference>
<evidence type="ECO:0000313" key="8">
    <source>
        <dbReference type="EMBL" id="KAL0125145.1"/>
    </source>
</evidence>
<name>A0AAW2GF27_9HYME</name>
<comment type="similarity">
    <text evidence="2">Belongs to the HMGB family.</text>
</comment>
<feature type="DNA-binding region" description="HMG box" evidence="5">
    <location>
        <begin position="1"/>
        <end position="49"/>
    </location>
</feature>
<evidence type="ECO:0000256" key="5">
    <source>
        <dbReference type="PROSITE-ProRule" id="PRU00267"/>
    </source>
</evidence>
<gene>
    <name evidence="8" type="ORF">PUN28_004349</name>
</gene>
<organism evidence="8 9">
    <name type="scientific">Cardiocondyla obscurior</name>
    <dbReference type="NCBI Taxonomy" id="286306"/>
    <lineage>
        <taxon>Eukaryota</taxon>
        <taxon>Metazoa</taxon>
        <taxon>Ecdysozoa</taxon>
        <taxon>Arthropoda</taxon>
        <taxon>Hexapoda</taxon>
        <taxon>Insecta</taxon>
        <taxon>Pterygota</taxon>
        <taxon>Neoptera</taxon>
        <taxon>Endopterygota</taxon>
        <taxon>Hymenoptera</taxon>
        <taxon>Apocrita</taxon>
        <taxon>Aculeata</taxon>
        <taxon>Formicoidea</taxon>
        <taxon>Formicidae</taxon>
        <taxon>Myrmicinae</taxon>
        <taxon>Cardiocondyla</taxon>
    </lineage>
</organism>
<evidence type="ECO:0000259" key="7">
    <source>
        <dbReference type="PROSITE" id="PS50118"/>
    </source>
</evidence>
<dbReference type="Proteomes" id="UP001430953">
    <property type="component" value="Unassembled WGS sequence"/>
</dbReference>
<dbReference type="EMBL" id="JADYXP020000004">
    <property type="protein sequence ID" value="KAL0125145.1"/>
    <property type="molecule type" value="Genomic_DNA"/>
</dbReference>
<keyword evidence="4 5" id="KW-0539">Nucleus</keyword>
<protein>
    <recommendedName>
        <fullName evidence="7">HMG box domain-containing protein</fullName>
    </recommendedName>
</protein>
<evidence type="ECO:0000256" key="2">
    <source>
        <dbReference type="ARBA" id="ARBA00008774"/>
    </source>
</evidence>
<reference evidence="8 9" key="1">
    <citation type="submission" date="2023-03" db="EMBL/GenBank/DDBJ databases">
        <title>High recombination rates correlate with genetic variation in Cardiocondyla obscurior ants.</title>
        <authorList>
            <person name="Errbii M."/>
        </authorList>
    </citation>
    <scope>NUCLEOTIDE SEQUENCE [LARGE SCALE GENOMIC DNA]</scope>
    <source>
        <strain evidence="8">Alpha-2009</strain>
        <tissue evidence="8">Whole body</tissue>
    </source>
</reference>
<proteinExistence type="inferred from homology"/>
<sequence length="83" mass="9465">MLNPEYGVGDIAKELGKKWSDADPETKSKYEAMAEKDKARYEREMTAYKKKMQNDGAPMVGSAQVNQTVIKSDSEEEWKDDDE</sequence>
<comment type="subcellular location">
    <subcellularLocation>
        <location evidence="1">Nucleus</location>
    </subcellularLocation>
</comment>
<dbReference type="PANTHER" id="PTHR48112">
    <property type="entry name" value="HIGH MOBILITY GROUP PROTEIN DSP1"/>
    <property type="match status" value="1"/>
</dbReference>
<dbReference type="GO" id="GO:0003677">
    <property type="term" value="F:DNA binding"/>
    <property type="evidence" value="ECO:0007669"/>
    <property type="project" value="UniProtKB-UniRule"/>
</dbReference>
<comment type="caution">
    <text evidence="8">The sequence shown here is derived from an EMBL/GenBank/DDBJ whole genome shotgun (WGS) entry which is preliminary data.</text>
</comment>
<feature type="compositionally biased region" description="Acidic residues" evidence="6">
    <location>
        <begin position="74"/>
        <end position="83"/>
    </location>
</feature>
<dbReference type="SUPFAM" id="SSF47095">
    <property type="entry name" value="HMG-box"/>
    <property type="match status" value="1"/>
</dbReference>
<dbReference type="PRINTS" id="PR00886">
    <property type="entry name" value="HIGHMOBLTY12"/>
</dbReference>
<dbReference type="PROSITE" id="PS50118">
    <property type="entry name" value="HMG_BOX_2"/>
    <property type="match status" value="1"/>
</dbReference>
<keyword evidence="9" id="KW-1185">Reference proteome</keyword>
<dbReference type="Gene3D" id="1.10.30.10">
    <property type="entry name" value="High mobility group box domain"/>
    <property type="match status" value="1"/>
</dbReference>
<dbReference type="GO" id="GO:0005634">
    <property type="term" value="C:nucleus"/>
    <property type="evidence" value="ECO:0007669"/>
    <property type="project" value="UniProtKB-SubCell"/>
</dbReference>
<evidence type="ECO:0000256" key="3">
    <source>
        <dbReference type="ARBA" id="ARBA00023125"/>
    </source>
</evidence>
<dbReference type="InterPro" id="IPR009071">
    <property type="entry name" value="HMG_box_dom"/>
</dbReference>
<keyword evidence="3 5" id="KW-0238">DNA-binding</keyword>
<dbReference type="InterPro" id="IPR050342">
    <property type="entry name" value="HMGB"/>
</dbReference>
<feature type="domain" description="HMG box" evidence="7">
    <location>
        <begin position="1"/>
        <end position="49"/>
    </location>
</feature>
<evidence type="ECO:0000313" key="9">
    <source>
        <dbReference type="Proteomes" id="UP001430953"/>
    </source>
</evidence>